<accession>A0ABR6EWQ8</accession>
<dbReference type="InterPro" id="IPR050640">
    <property type="entry name" value="Bact_2-comp_sensor_kinase"/>
</dbReference>
<feature type="transmembrane region" description="Helical" evidence="1">
    <location>
        <begin position="9"/>
        <end position="27"/>
    </location>
</feature>
<evidence type="ECO:0000256" key="1">
    <source>
        <dbReference type="SAM" id="Phobius"/>
    </source>
</evidence>
<dbReference type="Proteomes" id="UP000636110">
    <property type="component" value="Unassembled WGS sequence"/>
</dbReference>
<comment type="caution">
    <text evidence="3">The sequence shown here is derived from an EMBL/GenBank/DDBJ whole genome shotgun (WGS) entry which is preliminary data.</text>
</comment>
<dbReference type="Gene3D" id="3.30.565.10">
    <property type="entry name" value="Histidine kinase-like ATPase, C-terminal domain"/>
    <property type="match status" value="1"/>
</dbReference>
<dbReference type="PANTHER" id="PTHR34220:SF9">
    <property type="entry name" value="SIGNAL TRANSDUCTION HISTIDINE KINASE INTERNAL REGION DOMAIN-CONTAINING PROTEIN"/>
    <property type="match status" value="1"/>
</dbReference>
<organism evidence="3 4">
    <name type="scientific">Pedobacter gandavensis</name>
    <dbReference type="NCBI Taxonomy" id="2679963"/>
    <lineage>
        <taxon>Bacteria</taxon>
        <taxon>Pseudomonadati</taxon>
        <taxon>Bacteroidota</taxon>
        <taxon>Sphingobacteriia</taxon>
        <taxon>Sphingobacteriales</taxon>
        <taxon>Sphingobacteriaceae</taxon>
        <taxon>Pedobacter</taxon>
    </lineage>
</organism>
<keyword evidence="4" id="KW-1185">Reference proteome</keyword>
<gene>
    <name evidence="3" type="ORF">GM920_12485</name>
</gene>
<evidence type="ECO:0000259" key="2">
    <source>
        <dbReference type="Pfam" id="PF06580"/>
    </source>
</evidence>
<feature type="transmembrane region" description="Helical" evidence="1">
    <location>
        <begin position="75"/>
        <end position="99"/>
    </location>
</feature>
<reference evidence="3 4" key="1">
    <citation type="submission" date="2019-11" db="EMBL/GenBank/DDBJ databases">
        <title>Description of Pedobacter sp. LMG 31462T.</title>
        <authorList>
            <person name="Carlier A."/>
            <person name="Qi S."/>
            <person name="Vandamme P."/>
        </authorList>
    </citation>
    <scope>NUCLEOTIDE SEQUENCE [LARGE SCALE GENOMIC DNA]</scope>
    <source>
        <strain evidence="3 4">LMG 31462</strain>
    </source>
</reference>
<name>A0ABR6EWQ8_9SPHI</name>
<feature type="transmembrane region" description="Helical" evidence="1">
    <location>
        <begin position="33"/>
        <end position="54"/>
    </location>
</feature>
<dbReference type="PANTHER" id="PTHR34220">
    <property type="entry name" value="SENSOR HISTIDINE KINASE YPDA"/>
    <property type="match status" value="1"/>
</dbReference>
<dbReference type="InterPro" id="IPR036890">
    <property type="entry name" value="HATPase_C_sf"/>
</dbReference>
<evidence type="ECO:0000313" key="3">
    <source>
        <dbReference type="EMBL" id="MBB2149718.1"/>
    </source>
</evidence>
<dbReference type="InterPro" id="IPR010559">
    <property type="entry name" value="Sig_transdc_His_kin_internal"/>
</dbReference>
<evidence type="ECO:0000313" key="4">
    <source>
        <dbReference type="Proteomes" id="UP000636110"/>
    </source>
</evidence>
<keyword evidence="3" id="KW-0418">Kinase</keyword>
<dbReference type="EMBL" id="WNXC01000004">
    <property type="protein sequence ID" value="MBB2149718.1"/>
    <property type="molecule type" value="Genomic_DNA"/>
</dbReference>
<keyword evidence="3" id="KW-0808">Transferase</keyword>
<keyword evidence="1" id="KW-1133">Transmembrane helix</keyword>
<protein>
    <submittedName>
        <fullName evidence="3">Sensor histidine kinase</fullName>
    </submittedName>
</protein>
<feature type="domain" description="Signal transduction histidine kinase internal region" evidence="2">
    <location>
        <begin position="166"/>
        <end position="244"/>
    </location>
</feature>
<dbReference type="SUPFAM" id="SSF55874">
    <property type="entry name" value="ATPase domain of HSP90 chaperone/DNA topoisomerase II/histidine kinase"/>
    <property type="match status" value="1"/>
</dbReference>
<sequence length="354" mass="40181">MKTKAHLSLYWKCQLAGWTIASLYWTLQGFLTGGFRINLALVQLLSDVLIYILITHLYRNFSLAHHWEDLDLRSLLIRILPAVLVMGILYTLITILKLYGIRILFQLNAQQSIQEFLKLNGLGIFMAGIRLMAIWLLAYHLYHYAKRALRMATEKAKIELSLKQTQLDHLHMQLNPHFLFNSLNTIKSLIYTSPNSAGRGIDLLTELLRAGLYKGETLVLPLEEELSLVKDYLELEQLRMGDRLTFKIASNRSFSNIQVPRMCIQGLVENAVKHGVAVQKNGGFIQVLLTRSPDFMCIEVISPGRLSGKNTESGIGLKNLEERLKITYAGNASFDLYELEAGQVCAVVKIPTYE</sequence>
<dbReference type="Pfam" id="PF06580">
    <property type="entry name" value="His_kinase"/>
    <property type="match status" value="1"/>
</dbReference>
<keyword evidence="1" id="KW-0472">Membrane</keyword>
<proteinExistence type="predicted"/>
<feature type="transmembrane region" description="Helical" evidence="1">
    <location>
        <begin position="119"/>
        <end position="142"/>
    </location>
</feature>
<dbReference type="GO" id="GO:0016301">
    <property type="term" value="F:kinase activity"/>
    <property type="evidence" value="ECO:0007669"/>
    <property type="project" value="UniProtKB-KW"/>
</dbReference>
<keyword evidence="1" id="KW-0812">Transmembrane</keyword>
<dbReference type="RefSeq" id="WP_182957681.1">
    <property type="nucleotide sequence ID" value="NZ_WNXC01000004.1"/>
</dbReference>